<dbReference type="InterPro" id="IPR050618">
    <property type="entry name" value="Ubq-SigPath_Reg"/>
</dbReference>
<keyword evidence="4" id="KW-1185">Reference proteome</keyword>
<feature type="compositionally biased region" description="Polar residues" evidence="1">
    <location>
        <begin position="56"/>
        <end position="65"/>
    </location>
</feature>
<evidence type="ECO:0000313" key="3">
    <source>
        <dbReference type="EMBL" id="KAL3090482.1"/>
    </source>
</evidence>
<dbReference type="InterPro" id="IPR043136">
    <property type="entry name" value="B30.2/SPRY_sf"/>
</dbReference>
<dbReference type="CDD" id="cd12885">
    <property type="entry name" value="SPRY_RanBP_like"/>
    <property type="match status" value="2"/>
</dbReference>
<dbReference type="AlphaFoldDB" id="A0ABD2JIP4"/>
<evidence type="ECO:0000259" key="2">
    <source>
        <dbReference type="PROSITE" id="PS50188"/>
    </source>
</evidence>
<feature type="domain" description="B30.2/SPRY" evidence="2">
    <location>
        <begin position="294"/>
        <end position="500"/>
    </location>
</feature>
<protein>
    <recommendedName>
        <fullName evidence="2">B30.2/SPRY domain-containing protein</fullName>
    </recommendedName>
</protein>
<evidence type="ECO:0000256" key="1">
    <source>
        <dbReference type="SAM" id="MobiDB-lite"/>
    </source>
</evidence>
<sequence length="694" mass="77481">MPRSIDSTNDEITPDQPQAEVSEKHRGPIMPSNLSPSEELRLFSARMEELKRMNAVGQSSGSSAVYLSGQQGGNVNGQSGQNDQSDHGPDEADQPQQHQQKHRDNDNLARMEVELRETKHLCTVTKLELENKALQNEMKQQQMMAELSSMKTQVEKIGQKQQQQTKEQQEKQEDAKSKYASIDQFTHLQNDQKTLLEKVEQMGSYFTAALEEQQKKEQQEDANGKYASIDQFTKLQNDQKTLSEKVEQMGPKNDSDLVNFIMENFTAALEEQQKKIGVLENFVGIAKERFGNELSKSVHPNFRLDFAEKLSIPPQNCWDANACHKNLTISGPNKTTVLYKENTNSSSGRAGFLSAMMAALSSDPDCSLFAKNPIPQENSGIFYYELEIFNVRKYISIGLATKAMPLNEFVGLTNGCGCRSDGLFYIDTFCWDYKKADCSRGDVIGIGINLATRRLIFTKNGQQLDPSDLFFPPSADRLFPCVSLGSPGDKIEANFGPNFKFNFFKTIPKIVSIPPQKNSWDSSACHGDLEITGAEQLVVNYKKEGDEWRTVFAKCAVPTTGSAVIFYFEMKVINVKQLTTIGLAIKHQTPLAGRIAKRRGTFAYEGDGDCATEGRSRGNRRRQFGDGDTVGIGINLANRHLFFTKNGQRMDLTFVLDSLPSDPPLFPFVSLGDSGDKIEANFGPNFKFDLATLL</sequence>
<dbReference type="InterPro" id="IPR001870">
    <property type="entry name" value="B30.2/SPRY"/>
</dbReference>
<feature type="region of interest" description="Disordered" evidence="1">
    <location>
        <begin position="54"/>
        <end position="105"/>
    </location>
</feature>
<proteinExistence type="predicted"/>
<name>A0ABD2JIP4_9BILA</name>
<dbReference type="Gene3D" id="2.60.120.920">
    <property type="match status" value="2"/>
</dbReference>
<dbReference type="InterPro" id="IPR003877">
    <property type="entry name" value="SPRY_dom"/>
</dbReference>
<comment type="caution">
    <text evidence="3">The sequence shown here is derived from an EMBL/GenBank/DDBJ whole genome shotgun (WGS) entry which is preliminary data.</text>
</comment>
<gene>
    <name evidence="3" type="ORF">niasHT_020742</name>
</gene>
<feature type="domain" description="B30.2/SPRY" evidence="2">
    <location>
        <begin position="498"/>
        <end position="687"/>
    </location>
</feature>
<dbReference type="PROSITE" id="PS50188">
    <property type="entry name" value="B302_SPRY"/>
    <property type="match status" value="2"/>
</dbReference>
<accession>A0ABD2JIP4</accession>
<feature type="region of interest" description="Disordered" evidence="1">
    <location>
        <begin position="148"/>
        <end position="177"/>
    </location>
</feature>
<dbReference type="Pfam" id="PF00622">
    <property type="entry name" value="SPRY"/>
    <property type="match status" value="2"/>
</dbReference>
<feature type="region of interest" description="Disordered" evidence="1">
    <location>
        <begin position="1"/>
        <end position="38"/>
    </location>
</feature>
<dbReference type="InterPro" id="IPR013320">
    <property type="entry name" value="ConA-like_dom_sf"/>
</dbReference>
<dbReference type="InterPro" id="IPR044736">
    <property type="entry name" value="Gid1/RanBPM/SPLA_SPRY"/>
</dbReference>
<dbReference type="EMBL" id="JBICBT010000963">
    <property type="protein sequence ID" value="KAL3090482.1"/>
    <property type="molecule type" value="Genomic_DNA"/>
</dbReference>
<feature type="compositionally biased region" description="Basic and acidic residues" evidence="1">
    <location>
        <begin position="167"/>
        <end position="177"/>
    </location>
</feature>
<reference evidence="3 4" key="1">
    <citation type="submission" date="2024-10" db="EMBL/GenBank/DDBJ databases">
        <authorList>
            <person name="Kim D."/>
        </authorList>
    </citation>
    <scope>NUCLEOTIDE SEQUENCE [LARGE SCALE GENOMIC DNA]</scope>
    <source>
        <strain evidence="3">BH-2024</strain>
    </source>
</reference>
<dbReference type="SMART" id="SM00449">
    <property type="entry name" value="SPRY"/>
    <property type="match status" value="2"/>
</dbReference>
<dbReference type="PANTHER" id="PTHR12864">
    <property type="entry name" value="RAN BINDING PROTEIN 9-RELATED"/>
    <property type="match status" value="1"/>
</dbReference>
<dbReference type="SUPFAM" id="SSF49899">
    <property type="entry name" value="Concanavalin A-like lectins/glucanases"/>
    <property type="match status" value="2"/>
</dbReference>
<evidence type="ECO:0000313" key="4">
    <source>
        <dbReference type="Proteomes" id="UP001620626"/>
    </source>
</evidence>
<organism evidence="3 4">
    <name type="scientific">Heterodera trifolii</name>
    <dbReference type="NCBI Taxonomy" id="157864"/>
    <lineage>
        <taxon>Eukaryota</taxon>
        <taxon>Metazoa</taxon>
        <taxon>Ecdysozoa</taxon>
        <taxon>Nematoda</taxon>
        <taxon>Chromadorea</taxon>
        <taxon>Rhabditida</taxon>
        <taxon>Tylenchina</taxon>
        <taxon>Tylenchomorpha</taxon>
        <taxon>Tylenchoidea</taxon>
        <taxon>Heteroderidae</taxon>
        <taxon>Heteroderinae</taxon>
        <taxon>Heterodera</taxon>
    </lineage>
</organism>
<dbReference type="Proteomes" id="UP001620626">
    <property type="component" value="Unassembled WGS sequence"/>
</dbReference>